<dbReference type="Proteomes" id="UP000018888">
    <property type="component" value="Unassembled WGS sequence"/>
</dbReference>
<dbReference type="EMBL" id="AUPC02000035">
    <property type="protein sequence ID" value="POG78046.1"/>
    <property type="molecule type" value="Genomic_DNA"/>
</dbReference>
<dbReference type="VEuPathDB" id="FungiDB:RhiirFUN_002659"/>
<accession>A0A2P4QKA6</accession>
<feature type="coiled-coil region" evidence="1">
    <location>
        <begin position="1"/>
        <end position="31"/>
    </location>
</feature>
<dbReference type="AlphaFoldDB" id="A0A2P4QKA6"/>
<name>A0A2P4QKA6_RHIID</name>
<evidence type="ECO:0000256" key="1">
    <source>
        <dbReference type="SAM" id="Coils"/>
    </source>
</evidence>
<evidence type="ECO:0000313" key="3">
    <source>
        <dbReference type="Proteomes" id="UP000018888"/>
    </source>
</evidence>
<proteinExistence type="predicted"/>
<reference evidence="2 3" key="2">
    <citation type="journal article" date="2018" name="New Phytol.">
        <title>High intraspecific genome diversity in the model arbuscular mycorrhizal symbiont Rhizophagus irregularis.</title>
        <authorList>
            <person name="Chen E.C.H."/>
            <person name="Morin E."/>
            <person name="Beaudet D."/>
            <person name="Noel J."/>
            <person name="Yildirir G."/>
            <person name="Ndikumana S."/>
            <person name="Charron P."/>
            <person name="St-Onge C."/>
            <person name="Giorgi J."/>
            <person name="Kruger M."/>
            <person name="Marton T."/>
            <person name="Ropars J."/>
            <person name="Grigoriev I.V."/>
            <person name="Hainaut M."/>
            <person name="Henrissat B."/>
            <person name="Roux C."/>
            <person name="Martin F."/>
            <person name="Corradi N."/>
        </authorList>
    </citation>
    <scope>NUCLEOTIDE SEQUENCE [LARGE SCALE GENOMIC DNA]</scope>
    <source>
        <strain evidence="2 3">DAOM 197198</strain>
    </source>
</reference>
<comment type="caution">
    <text evidence="2">The sequence shown here is derived from an EMBL/GenBank/DDBJ whole genome shotgun (WGS) entry which is preliminary data.</text>
</comment>
<sequence length="323" mass="38388">MNNLQKIRKEIEEQEKELLKLENLRTQATKELTRVQLSIENCENWINNKYKELLNEENKEYGEVSSMSYQYEGEHETVRRRDRKKLIQNEIEKLKIKRTRRYEFLKVLRPLLSGFTPLEQKIYSEIENLTQEIEGHFERIARLKSDFDRLQIQPTWQNMILGNLQKLNLRKTKTTWKRPKIEGIWNQPKVMGDEGIDIFGINKEGSVVVIECKGYVLNKSLLEARNVYKVKEAALRLKAIPIIIITDIIKHVPSGIIDLCKQENVYLFDLNNIHEIRDIKMKKQKIKLTTEIIIKGIHFNNKKINIENKNIELLIYNVYIDNK</sequence>
<reference evidence="2 3" key="1">
    <citation type="journal article" date="2013" name="Proc. Natl. Acad. Sci. U.S.A.">
        <title>Genome of an arbuscular mycorrhizal fungus provides insight into the oldest plant symbiosis.</title>
        <authorList>
            <person name="Tisserant E."/>
            <person name="Malbreil M."/>
            <person name="Kuo A."/>
            <person name="Kohler A."/>
            <person name="Symeonidi A."/>
            <person name="Balestrini R."/>
            <person name="Charron P."/>
            <person name="Duensing N."/>
            <person name="Frei Dit Frey N."/>
            <person name="Gianinazzi-Pearson V."/>
            <person name="Gilbert L.B."/>
            <person name="Handa Y."/>
            <person name="Herr J.R."/>
            <person name="Hijri M."/>
            <person name="Koul R."/>
            <person name="Kawaguchi M."/>
            <person name="Krajinski F."/>
            <person name="Lammers P.J."/>
            <person name="Masclaux F.G."/>
            <person name="Murat C."/>
            <person name="Morin E."/>
            <person name="Ndikumana S."/>
            <person name="Pagni M."/>
            <person name="Petitpierre D."/>
            <person name="Requena N."/>
            <person name="Rosikiewicz P."/>
            <person name="Riley R."/>
            <person name="Saito K."/>
            <person name="San Clemente H."/>
            <person name="Shapiro H."/>
            <person name="van Tuinen D."/>
            <person name="Becard G."/>
            <person name="Bonfante P."/>
            <person name="Paszkowski U."/>
            <person name="Shachar-Hill Y.Y."/>
            <person name="Tuskan G.A."/>
            <person name="Young P.W."/>
            <person name="Sanders I.R."/>
            <person name="Henrissat B."/>
            <person name="Rensing S.A."/>
            <person name="Grigoriev I.V."/>
            <person name="Corradi N."/>
            <person name="Roux C."/>
            <person name="Martin F."/>
        </authorList>
    </citation>
    <scope>NUCLEOTIDE SEQUENCE [LARGE SCALE GENOMIC DNA]</scope>
    <source>
        <strain evidence="2 3">DAOM 197198</strain>
    </source>
</reference>
<gene>
    <name evidence="2" type="ORF">GLOIN_2v1870829</name>
</gene>
<keyword evidence="1" id="KW-0175">Coiled coil</keyword>
<evidence type="ECO:0000313" key="2">
    <source>
        <dbReference type="EMBL" id="POG78046.1"/>
    </source>
</evidence>
<organism evidence="2 3">
    <name type="scientific">Rhizophagus irregularis (strain DAOM 181602 / DAOM 197198 / MUCL 43194)</name>
    <name type="common">Arbuscular mycorrhizal fungus</name>
    <name type="synonym">Glomus intraradices</name>
    <dbReference type="NCBI Taxonomy" id="747089"/>
    <lineage>
        <taxon>Eukaryota</taxon>
        <taxon>Fungi</taxon>
        <taxon>Fungi incertae sedis</taxon>
        <taxon>Mucoromycota</taxon>
        <taxon>Glomeromycotina</taxon>
        <taxon>Glomeromycetes</taxon>
        <taxon>Glomerales</taxon>
        <taxon>Glomeraceae</taxon>
        <taxon>Rhizophagus</taxon>
    </lineage>
</organism>
<protein>
    <submittedName>
        <fullName evidence="2">Uncharacterized protein</fullName>
    </submittedName>
</protein>
<keyword evidence="3" id="KW-1185">Reference proteome</keyword>